<evidence type="ECO:0000259" key="1">
    <source>
        <dbReference type="Pfam" id="PF02698"/>
    </source>
</evidence>
<sequence length="190" mass="21073">MKSLKVVFLTGCVLFIGTALFIFCDGLIDTARPSDVIVILGNKVELNGTPSPQLRSRLDEGLELYNNKTAPLIIVSGALGKEGYEEADVMYSYLVAHGVPGADIIVDSNGLDTYQTAQNTAVIMRERNLHSAVVVSNYFHIARAVLAFRKMGIENISHAHGIYFSDRDFYSIPREVVGYCYYLIRSYPQL</sequence>
<dbReference type="PANTHER" id="PTHR30336">
    <property type="entry name" value="INNER MEMBRANE PROTEIN, PROBABLE PERMEASE"/>
    <property type="match status" value="1"/>
</dbReference>
<dbReference type="Gene3D" id="3.40.50.620">
    <property type="entry name" value="HUPs"/>
    <property type="match status" value="1"/>
</dbReference>
<evidence type="ECO:0000313" key="3">
    <source>
        <dbReference type="Proteomes" id="UP000179047"/>
    </source>
</evidence>
<proteinExistence type="predicted"/>
<dbReference type="InterPro" id="IPR003848">
    <property type="entry name" value="DUF218"/>
</dbReference>
<dbReference type="AlphaFoldDB" id="A0A1F8GZJ2"/>
<evidence type="ECO:0000313" key="2">
    <source>
        <dbReference type="EMBL" id="OGN30036.1"/>
    </source>
</evidence>
<dbReference type="PANTHER" id="PTHR30336:SF20">
    <property type="entry name" value="DUF218 DOMAIN-CONTAINING PROTEIN"/>
    <property type="match status" value="1"/>
</dbReference>
<comment type="caution">
    <text evidence="2">The sequence shown here is derived from an EMBL/GenBank/DDBJ whole genome shotgun (WGS) entry which is preliminary data.</text>
</comment>
<name>A0A1F8GZJ2_9BACT</name>
<dbReference type="EMBL" id="MGKP01000001">
    <property type="protein sequence ID" value="OGN30036.1"/>
    <property type="molecule type" value="Genomic_DNA"/>
</dbReference>
<reference evidence="2 3" key="1">
    <citation type="journal article" date="2016" name="Nat. Commun.">
        <title>Thousands of microbial genomes shed light on interconnected biogeochemical processes in an aquifer system.</title>
        <authorList>
            <person name="Anantharaman K."/>
            <person name="Brown C.T."/>
            <person name="Hug L.A."/>
            <person name="Sharon I."/>
            <person name="Castelle C.J."/>
            <person name="Probst A.J."/>
            <person name="Thomas B.C."/>
            <person name="Singh A."/>
            <person name="Wilkins M.J."/>
            <person name="Karaoz U."/>
            <person name="Brodie E.L."/>
            <person name="Williams K.H."/>
            <person name="Hubbard S.S."/>
            <person name="Banfield J.F."/>
        </authorList>
    </citation>
    <scope>NUCLEOTIDE SEQUENCE [LARGE SCALE GENOMIC DNA]</scope>
</reference>
<dbReference type="InterPro" id="IPR014729">
    <property type="entry name" value="Rossmann-like_a/b/a_fold"/>
</dbReference>
<dbReference type="Proteomes" id="UP000179047">
    <property type="component" value="Unassembled WGS sequence"/>
</dbReference>
<dbReference type="CDD" id="cd06259">
    <property type="entry name" value="YdcF-like"/>
    <property type="match status" value="1"/>
</dbReference>
<accession>A0A1F8GZJ2</accession>
<protein>
    <recommendedName>
        <fullName evidence="1">DUF218 domain-containing protein</fullName>
    </recommendedName>
</protein>
<organism evidence="2 3">
    <name type="scientific">Candidatus Yanofskybacteria bacterium RIFCSPLOWO2_01_FULL_49_25</name>
    <dbReference type="NCBI Taxonomy" id="1802701"/>
    <lineage>
        <taxon>Bacteria</taxon>
        <taxon>Candidatus Yanofskyibacteriota</taxon>
    </lineage>
</organism>
<dbReference type="InterPro" id="IPR051599">
    <property type="entry name" value="Cell_Envelope_Assoc"/>
</dbReference>
<dbReference type="GO" id="GO:0005886">
    <property type="term" value="C:plasma membrane"/>
    <property type="evidence" value="ECO:0007669"/>
    <property type="project" value="TreeGrafter"/>
</dbReference>
<feature type="domain" description="DUF218" evidence="1">
    <location>
        <begin position="35"/>
        <end position="158"/>
    </location>
</feature>
<dbReference type="STRING" id="1802701.A3A33_01315"/>
<dbReference type="Pfam" id="PF02698">
    <property type="entry name" value="DUF218"/>
    <property type="match status" value="1"/>
</dbReference>
<gene>
    <name evidence="2" type="ORF">A3A33_01315</name>
</gene>